<reference evidence="2 3" key="1">
    <citation type="submission" date="2022-11" db="EMBL/GenBank/DDBJ databases">
        <title>Spartinivicinus poritis sp. nov., isolated from scleractinian coral Porites lutea.</title>
        <authorList>
            <person name="Zhang G."/>
            <person name="Cai L."/>
            <person name="Wei Q."/>
        </authorList>
    </citation>
    <scope>NUCLEOTIDE SEQUENCE [LARGE SCALE GENOMIC DNA]</scope>
    <source>
        <strain evidence="2 3">A2-2</strain>
    </source>
</reference>
<feature type="domain" description="DUF1835" evidence="1">
    <location>
        <begin position="21"/>
        <end position="134"/>
    </location>
</feature>
<evidence type="ECO:0000259" key="1">
    <source>
        <dbReference type="Pfam" id="PF08874"/>
    </source>
</evidence>
<proteinExistence type="predicted"/>
<accession>A0ABT5U4C4</accession>
<dbReference type="RefSeq" id="WP_274687577.1">
    <property type="nucleotide sequence ID" value="NZ_JAPMOU010000004.1"/>
</dbReference>
<name>A0ABT5U4C4_9GAMM</name>
<dbReference type="InterPro" id="IPR014973">
    <property type="entry name" value="DUF1835"/>
</dbReference>
<dbReference type="Proteomes" id="UP001528823">
    <property type="component" value="Unassembled WGS sequence"/>
</dbReference>
<evidence type="ECO:0000313" key="3">
    <source>
        <dbReference type="Proteomes" id="UP001528823"/>
    </source>
</evidence>
<sequence length="347" mass="39322">MRCQNQGQDLTQTAIEGLNMHITNGTSAAGVLKQALGISKSEFLVVNDVLSCGPLKAIISIDDWISYRQAYWNDVHKLCGIEPFEMYEFDRDLYVGYEELKSSDRIDVWVGTALSDQIMLCFLTFLFERLGIDFSSVFIHQFSKVKGIKYEIHGLGMLNHEKVLSADSSYQLTDSSIKILTDCWHALVSPTPDLYIEFIQEDKKELPFLVRALKYLVYRYPDKQTGLSTWDESILRNTLKTGPQATKVIGFTLGYDMDGCDLTGDSYQFAIMKKLGNENLNQPLLSLNRQDGGMRETTVEMTEIGKQILNGERNAIELNGIDEWVCGVHLNSLDNKVWQRQNGVILT</sequence>
<comment type="caution">
    <text evidence="2">The sequence shown here is derived from an EMBL/GenBank/DDBJ whole genome shotgun (WGS) entry which is preliminary data.</text>
</comment>
<dbReference type="EMBL" id="JAPMOU010000004">
    <property type="protein sequence ID" value="MDE1461208.1"/>
    <property type="molecule type" value="Genomic_DNA"/>
</dbReference>
<protein>
    <submittedName>
        <fullName evidence="2">DUF1835 domain-containing protein</fullName>
    </submittedName>
</protein>
<organism evidence="2 3">
    <name type="scientific">Spartinivicinus poritis</name>
    <dbReference type="NCBI Taxonomy" id="2994640"/>
    <lineage>
        <taxon>Bacteria</taxon>
        <taxon>Pseudomonadati</taxon>
        <taxon>Pseudomonadota</taxon>
        <taxon>Gammaproteobacteria</taxon>
        <taxon>Oceanospirillales</taxon>
        <taxon>Zooshikellaceae</taxon>
        <taxon>Spartinivicinus</taxon>
    </lineage>
</organism>
<keyword evidence="3" id="KW-1185">Reference proteome</keyword>
<dbReference type="Pfam" id="PF08874">
    <property type="entry name" value="DUF1835"/>
    <property type="match status" value="1"/>
</dbReference>
<gene>
    <name evidence="2" type="ORF">ORQ98_04440</name>
</gene>
<evidence type="ECO:0000313" key="2">
    <source>
        <dbReference type="EMBL" id="MDE1461208.1"/>
    </source>
</evidence>